<evidence type="ECO:0000256" key="1">
    <source>
        <dbReference type="ARBA" id="ARBA00004651"/>
    </source>
</evidence>
<organism evidence="9 10">
    <name type="scientific">Arboricoccus pini</name>
    <dbReference type="NCBI Taxonomy" id="1963835"/>
    <lineage>
        <taxon>Bacteria</taxon>
        <taxon>Pseudomonadati</taxon>
        <taxon>Pseudomonadota</taxon>
        <taxon>Alphaproteobacteria</taxon>
        <taxon>Geminicoccales</taxon>
        <taxon>Geminicoccaceae</taxon>
        <taxon>Arboricoccus</taxon>
    </lineage>
</organism>
<evidence type="ECO:0000256" key="7">
    <source>
        <dbReference type="ARBA" id="ARBA00023136"/>
    </source>
</evidence>
<evidence type="ECO:0000313" key="10">
    <source>
        <dbReference type="Proteomes" id="UP000197065"/>
    </source>
</evidence>
<reference evidence="9 10" key="1">
    <citation type="submission" date="2017-06" db="EMBL/GenBank/DDBJ databases">
        <authorList>
            <person name="Kim H.J."/>
            <person name="Triplett B.A."/>
        </authorList>
    </citation>
    <scope>NUCLEOTIDE SEQUENCE [LARGE SCALE GENOMIC DNA]</scope>
    <source>
        <strain evidence="9 10">B29T1</strain>
    </source>
</reference>
<evidence type="ECO:0000256" key="6">
    <source>
        <dbReference type="ARBA" id="ARBA00022989"/>
    </source>
</evidence>
<feature type="transmembrane region" description="Helical" evidence="8">
    <location>
        <begin position="74"/>
        <end position="94"/>
    </location>
</feature>
<dbReference type="OrthoDB" id="7161178at2"/>
<comment type="similarity">
    <text evidence="2">Belongs to the MreD family.</text>
</comment>
<dbReference type="EMBL" id="FYEH01000002">
    <property type="protein sequence ID" value="SNB61415.1"/>
    <property type="molecule type" value="Genomic_DNA"/>
</dbReference>
<evidence type="ECO:0000256" key="5">
    <source>
        <dbReference type="ARBA" id="ARBA00022960"/>
    </source>
</evidence>
<accession>A0A212QPQ3</accession>
<dbReference type="GO" id="GO:0005886">
    <property type="term" value="C:plasma membrane"/>
    <property type="evidence" value="ECO:0007669"/>
    <property type="project" value="UniProtKB-SubCell"/>
</dbReference>
<dbReference type="NCBIfam" id="TIGR03426">
    <property type="entry name" value="shape_MreD"/>
    <property type="match status" value="1"/>
</dbReference>
<feature type="transmembrane region" description="Helical" evidence="8">
    <location>
        <begin position="15"/>
        <end position="35"/>
    </location>
</feature>
<dbReference type="AlphaFoldDB" id="A0A212QPQ3"/>
<keyword evidence="4 8" id="KW-0812">Transmembrane</keyword>
<keyword evidence="7 8" id="KW-0472">Membrane</keyword>
<keyword evidence="5" id="KW-0133">Cell shape</keyword>
<protein>
    <submittedName>
        <fullName evidence="9">Rod shape-determining protein MreD</fullName>
    </submittedName>
</protein>
<proteinExistence type="inferred from homology"/>
<comment type="subcellular location">
    <subcellularLocation>
        <location evidence="1">Cell membrane</location>
        <topology evidence="1">Multi-pass membrane protein</topology>
    </subcellularLocation>
</comment>
<feature type="transmembrane region" description="Helical" evidence="8">
    <location>
        <begin position="47"/>
        <end position="68"/>
    </location>
</feature>
<evidence type="ECO:0000256" key="4">
    <source>
        <dbReference type="ARBA" id="ARBA00022692"/>
    </source>
</evidence>
<keyword evidence="3" id="KW-1003">Cell membrane</keyword>
<dbReference type="Proteomes" id="UP000197065">
    <property type="component" value="Unassembled WGS sequence"/>
</dbReference>
<sequence>MQVVVQTLDHLARRILPFLTVAITLLFDLLPLTTLASDAVRPSLTIVAVYFWTLYRPDLLGSIVLFLLGLVADAVAGMPIGMTALMLLCIRAMVMVPQRIVLARSFLGGWLGLALVTLSVQFLRWFLACLYALHVFPIDTVLVSSVLTILCYPPVALLLGRANVEIDEKRHATGN</sequence>
<dbReference type="GO" id="GO:0008360">
    <property type="term" value="P:regulation of cell shape"/>
    <property type="evidence" value="ECO:0007669"/>
    <property type="project" value="UniProtKB-KW"/>
</dbReference>
<dbReference type="Pfam" id="PF04093">
    <property type="entry name" value="MreD"/>
    <property type="match status" value="1"/>
</dbReference>
<feature type="transmembrane region" description="Helical" evidence="8">
    <location>
        <begin position="140"/>
        <end position="160"/>
    </location>
</feature>
<keyword evidence="10" id="KW-1185">Reference proteome</keyword>
<dbReference type="RefSeq" id="WP_088560082.1">
    <property type="nucleotide sequence ID" value="NZ_FYEH01000002.1"/>
</dbReference>
<keyword evidence="6 8" id="KW-1133">Transmembrane helix</keyword>
<feature type="transmembrane region" description="Helical" evidence="8">
    <location>
        <begin position="106"/>
        <end position="134"/>
    </location>
</feature>
<evidence type="ECO:0000256" key="8">
    <source>
        <dbReference type="SAM" id="Phobius"/>
    </source>
</evidence>
<evidence type="ECO:0000313" key="9">
    <source>
        <dbReference type="EMBL" id="SNB61415.1"/>
    </source>
</evidence>
<evidence type="ECO:0000256" key="3">
    <source>
        <dbReference type="ARBA" id="ARBA00022475"/>
    </source>
</evidence>
<name>A0A212QPQ3_9PROT</name>
<gene>
    <name evidence="9" type="ORF">SAMN07250955_102228</name>
</gene>
<dbReference type="InterPro" id="IPR007227">
    <property type="entry name" value="Cell_shape_determining_MreD"/>
</dbReference>
<evidence type="ECO:0000256" key="2">
    <source>
        <dbReference type="ARBA" id="ARBA00007776"/>
    </source>
</evidence>